<accession>A0ACB9RD47</accession>
<comment type="caution">
    <text evidence="1">The sequence shown here is derived from an EMBL/GenBank/DDBJ whole genome shotgun (WGS) entry which is preliminary data.</text>
</comment>
<proteinExistence type="predicted"/>
<dbReference type="Proteomes" id="UP001057402">
    <property type="component" value="Chromosome 4"/>
</dbReference>
<name>A0ACB9RD47_9MYRT</name>
<organism evidence="1 2">
    <name type="scientific">Melastoma candidum</name>
    <dbReference type="NCBI Taxonomy" id="119954"/>
    <lineage>
        <taxon>Eukaryota</taxon>
        <taxon>Viridiplantae</taxon>
        <taxon>Streptophyta</taxon>
        <taxon>Embryophyta</taxon>
        <taxon>Tracheophyta</taxon>
        <taxon>Spermatophyta</taxon>
        <taxon>Magnoliopsida</taxon>
        <taxon>eudicotyledons</taxon>
        <taxon>Gunneridae</taxon>
        <taxon>Pentapetalae</taxon>
        <taxon>rosids</taxon>
        <taxon>malvids</taxon>
        <taxon>Myrtales</taxon>
        <taxon>Melastomataceae</taxon>
        <taxon>Melastomatoideae</taxon>
        <taxon>Melastomateae</taxon>
        <taxon>Melastoma</taxon>
    </lineage>
</organism>
<reference evidence="2" key="1">
    <citation type="journal article" date="2023" name="Front. Plant Sci.">
        <title>Chromosomal-level genome assembly of Melastoma candidum provides insights into trichome evolution.</title>
        <authorList>
            <person name="Zhong Y."/>
            <person name="Wu W."/>
            <person name="Sun C."/>
            <person name="Zou P."/>
            <person name="Liu Y."/>
            <person name="Dai S."/>
            <person name="Zhou R."/>
        </authorList>
    </citation>
    <scope>NUCLEOTIDE SEQUENCE [LARGE SCALE GENOMIC DNA]</scope>
</reference>
<dbReference type="EMBL" id="CM042883">
    <property type="protein sequence ID" value="KAI4376418.1"/>
    <property type="molecule type" value="Genomic_DNA"/>
</dbReference>
<keyword evidence="2" id="KW-1185">Reference proteome</keyword>
<gene>
    <name evidence="1" type="ORF">MLD38_014183</name>
</gene>
<sequence length="512" mass="54831">MMSRETVVLLSILCGCMMRLMVVVAAVDYAELVLPHQQPDPESVAHDVRRSVNASLSAWRAARQLQEMSATGNPIDDCWRSDPGWPSNRQHLADCAIGFGRDALGGKGGEIYVVTDASDSADPASPLPGTLRFGVTQSQPLWIIFSGDMQIELKNELLIGSFKTIDGRGANIQITGFGCLILRQVTNVIIHNVQIHHCKPSGKAEVRKSPTEVVASGGSDGDGITVYGSGRIWIDHCTLSYCTDGLIDVTEGSTGVTISNNLFSHHDKVMLLGHSDDFTADKGMQVTVAFNRFGEDLMERMPRCRFGYFHVVNNDYLPWGMYAVGGSSNPTINSQGNRYIAPDNNKEVTKRMDTDESEWKKWDWRTEGDAMMNGAFFVASGTESSPQYAEASSIEPLSAVLIEQLTSTAGAQGYVIASDPGGTPNPGSVTNPNPPPSGDGSISYPGSGWVTQPSGDGSICYPGSGGVGSDGDDAGFPFRGNNYGVSYGNYASTHSVPMNAVLTAFLVAFTVL</sequence>
<protein>
    <submittedName>
        <fullName evidence="1">Uncharacterized protein</fullName>
    </submittedName>
</protein>
<evidence type="ECO:0000313" key="1">
    <source>
        <dbReference type="EMBL" id="KAI4376418.1"/>
    </source>
</evidence>
<evidence type="ECO:0000313" key="2">
    <source>
        <dbReference type="Proteomes" id="UP001057402"/>
    </source>
</evidence>